<feature type="transmembrane region" description="Helical" evidence="1">
    <location>
        <begin position="166"/>
        <end position="187"/>
    </location>
</feature>
<keyword evidence="1" id="KW-0472">Membrane</keyword>
<evidence type="ECO:0000313" key="3">
    <source>
        <dbReference type="EMBL" id="UQS83647.1"/>
    </source>
</evidence>
<name>A0ABY4PCV5_9LACO</name>
<keyword evidence="1" id="KW-0812">Transmembrane</keyword>
<dbReference type="InterPro" id="IPR036259">
    <property type="entry name" value="MFS_trans_sf"/>
</dbReference>
<protein>
    <recommendedName>
        <fullName evidence="5">MFS transporter</fullName>
    </recommendedName>
</protein>
<gene>
    <name evidence="3" type="ORF">MOO47_00125</name>
    <name evidence="2" type="ORF">MOO47_07505</name>
</gene>
<keyword evidence="4" id="KW-1185">Reference proteome</keyword>
<evidence type="ECO:0000256" key="1">
    <source>
        <dbReference type="SAM" id="Phobius"/>
    </source>
</evidence>
<dbReference type="Proteomes" id="UP000831947">
    <property type="component" value="Chromosome"/>
</dbReference>
<keyword evidence="1" id="KW-1133">Transmembrane helix</keyword>
<evidence type="ECO:0008006" key="5">
    <source>
        <dbReference type="Google" id="ProtNLM"/>
    </source>
</evidence>
<feature type="transmembrane region" description="Helical" evidence="1">
    <location>
        <begin position="16"/>
        <end position="37"/>
    </location>
</feature>
<proteinExistence type="predicted"/>
<dbReference type="RefSeq" id="WP_249512826.1">
    <property type="nucleotide sequence ID" value="NZ_CP093365.1"/>
</dbReference>
<dbReference type="SUPFAM" id="SSF103473">
    <property type="entry name" value="MFS general substrate transporter"/>
    <property type="match status" value="1"/>
</dbReference>
<feature type="transmembrane region" description="Helical" evidence="1">
    <location>
        <begin position="100"/>
        <end position="120"/>
    </location>
</feature>
<dbReference type="EMBL" id="CP093365">
    <property type="protein sequence ID" value="UQS83647.1"/>
    <property type="molecule type" value="Genomic_DNA"/>
</dbReference>
<feature type="transmembrane region" description="Helical" evidence="1">
    <location>
        <begin position="141"/>
        <end position="160"/>
    </location>
</feature>
<sequence length="276" mass="31094">MASIYKWLNNKKRLSIYLTTFSNFSKAVVLYFATIFLYKIDNSGASSGFLVLLGLLAVSLSGMIAPFLIIHFKGFKLGILLSMVSLVAEFLFFIFYQQKIPLYCCIVVINLIQGIESANYNYELVDIFENDVEDQIQSNNGYHILLQTFTLIAPILGYLLVNYCIVLASCVVVLFLQLVALIAWFILKKYEPLNKSNVDIPKYPFKNYLLAIKNKNVVFLNLVRSANGFVFNTWEIAAPMVIMAIAENQAQLSSKIQTTYETTLSIAFILSGAFLG</sequence>
<feature type="transmembrane region" description="Helical" evidence="1">
    <location>
        <begin position="49"/>
        <end position="70"/>
    </location>
</feature>
<dbReference type="EMBL" id="CP093365">
    <property type="protein sequence ID" value="UQS83600.1"/>
    <property type="molecule type" value="Genomic_DNA"/>
</dbReference>
<accession>A0ABY4PCV5</accession>
<evidence type="ECO:0000313" key="2">
    <source>
        <dbReference type="EMBL" id="UQS83600.1"/>
    </source>
</evidence>
<feature type="transmembrane region" description="Helical" evidence="1">
    <location>
        <begin position="77"/>
        <end position="94"/>
    </location>
</feature>
<evidence type="ECO:0000313" key="4">
    <source>
        <dbReference type="Proteomes" id="UP000831947"/>
    </source>
</evidence>
<reference evidence="2 4" key="1">
    <citation type="journal article" date="2022" name="Int. J. Syst. Evol. Microbiol.">
        <title>Apilactobacillus apisilvae sp. nov., Nicolia spurrieriana gen. nov. sp. nov., Bombilactobacillus folatiphilus sp. nov. and Bombilactobacillus thymidiniphilus sp. nov., four new lactic acid bacterial isolates from stingless bees Tetragonula carbonaria and Austroplebeia australis.</title>
        <authorList>
            <person name="Oliphant S.A."/>
            <person name="Watson-Haigh N.S."/>
            <person name="Sumby K.M."/>
            <person name="Gardner J."/>
            <person name="Groom S."/>
            <person name="Jiranek V."/>
        </authorList>
    </citation>
    <scope>NUCLEOTIDE SEQUENCE [LARGE SCALE GENOMIC DNA]</scope>
    <source>
        <strain evidence="2 4">SG4_A1</strain>
    </source>
</reference>
<organism evidence="2 4">
    <name type="scientific">Bombilactobacillus thymidiniphilus</name>
    <dbReference type="NCBI Taxonomy" id="2923363"/>
    <lineage>
        <taxon>Bacteria</taxon>
        <taxon>Bacillati</taxon>
        <taxon>Bacillota</taxon>
        <taxon>Bacilli</taxon>
        <taxon>Lactobacillales</taxon>
        <taxon>Lactobacillaceae</taxon>
        <taxon>Bombilactobacillus</taxon>
    </lineage>
</organism>